<evidence type="ECO:0000256" key="1">
    <source>
        <dbReference type="SAM" id="Phobius"/>
    </source>
</evidence>
<keyword evidence="1" id="KW-0812">Transmembrane</keyword>
<reference evidence="2" key="1">
    <citation type="submission" date="2022-02" db="EMBL/GenBank/DDBJ databases">
        <authorList>
            <person name="Henning P.M."/>
            <person name="McCubbin A.G."/>
            <person name="Shore J.S."/>
        </authorList>
    </citation>
    <scope>NUCLEOTIDE SEQUENCE</scope>
    <source>
        <strain evidence="2">F60SS</strain>
        <tissue evidence="2">Leaves</tissue>
    </source>
</reference>
<dbReference type="EMBL" id="JAKUCV010001572">
    <property type="protein sequence ID" value="KAJ4845772.1"/>
    <property type="molecule type" value="Genomic_DNA"/>
</dbReference>
<proteinExistence type="predicted"/>
<evidence type="ECO:0000313" key="2">
    <source>
        <dbReference type="EMBL" id="KAJ4845772.1"/>
    </source>
</evidence>
<comment type="caution">
    <text evidence="2">The sequence shown here is derived from an EMBL/GenBank/DDBJ whole genome shotgun (WGS) entry which is preliminary data.</text>
</comment>
<keyword evidence="3" id="KW-1185">Reference proteome</keyword>
<organism evidence="2 3">
    <name type="scientific">Turnera subulata</name>
    <dbReference type="NCBI Taxonomy" id="218843"/>
    <lineage>
        <taxon>Eukaryota</taxon>
        <taxon>Viridiplantae</taxon>
        <taxon>Streptophyta</taxon>
        <taxon>Embryophyta</taxon>
        <taxon>Tracheophyta</taxon>
        <taxon>Spermatophyta</taxon>
        <taxon>Magnoliopsida</taxon>
        <taxon>eudicotyledons</taxon>
        <taxon>Gunneridae</taxon>
        <taxon>Pentapetalae</taxon>
        <taxon>rosids</taxon>
        <taxon>fabids</taxon>
        <taxon>Malpighiales</taxon>
        <taxon>Passifloraceae</taxon>
        <taxon>Turnera</taxon>
    </lineage>
</organism>
<keyword evidence="1" id="KW-1133">Transmembrane helix</keyword>
<gene>
    <name evidence="2" type="ORF">Tsubulata_045737</name>
</gene>
<dbReference type="AlphaFoldDB" id="A0A9Q0G9L9"/>
<keyword evidence="1" id="KW-0472">Membrane</keyword>
<sequence length="127" mass="13963">AATVFTISTFLSTLFNSIFFPLFSFLKTVAFVFFLSFLRRHPVHQLKLPPPPRPRQDVAAVLLLRVPPSSVYTREKARRGEAFEDDRMGAPAMDWTGCSRSPSLGVSYMGSILGEGVLQVSGVDALG</sequence>
<protein>
    <submittedName>
        <fullName evidence="2">Uncharacterized protein</fullName>
    </submittedName>
</protein>
<reference evidence="2" key="2">
    <citation type="journal article" date="2023" name="Plants (Basel)">
        <title>Annotation of the Turnera subulata (Passifloraceae) Draft Genome Reveals the S-Locus Evolved after the Divergence of Turneroideae from Passifloroideae in a Stepwise Manner.</title>
        <authorList>
            <person name="Henning P.M."/>
            <person name="Roalson E.H."/>
            <person name="Mir W."/>
            <person name="McCubbin A.G."/>
            <person name="Shore J.S."/>
        </authorList>
    </citation>
    <scope>NUCLEOTIDE SEQUENCE</scope>
    <source>
        <strain evidence="2">F60SS</strain>
    </source>
</reference>
<name>A0A9Q0G9L9_9ROSI</name>
<feature type="non-terminal residue" evidence="2">
    <location>
        <position position="127"/>
    </location>
</feature>
<feature type="transmembrane region" description="Helical" evidence="1">
    <location>
        <begin position="18"/>
        <end position="38"/>
    </location>
</feature>
<dbReference type="Proteomes" id="UP001141552">
    <property type="component" value="Unassembled WGS sequence"/>
</dbReference>
<evidence type="ECO:0000313" key="3">
    <source>
        <dbReference type="Proteomes" id="UP001141552"/>
    </source>
</evidence>
<accession>A0A9Q0G9L9</accession>